<dbReference type="Proteomes" id="UP000029910">
    <property type="component" value="Chromosome"/>
</dbReference>
<evidence type="ECO:0000256" key="1">
    <source>
        <dbReference type="ARBA" id="ARBA00009104"/>
    </source>
</evidence>
<proteinExistence type="inferred from homology"/>
<feature type="region of interest" description="Disordered" evidence="7">
    <location>
        <begin position="100"/>
        <end position="130"/>
    </location>
</feature>
<evidence type="ECO:0000259" key="8">
    <source>
        <dbReference type="Pfam" id="PF06414"/>
    </source>
</evidence>
<evidence type="ECO:0000256" key="4">
    <source>
        <dbReference type="ARBA" id="ARBA00022840"/>
    </source>
</evidence>
<name>A0ABM5RQ81_9CORY</name>
<evidence type="ECO:0000256" key="3">
    <source>
        <dbReference type="ARBA" id="ARBA00022741"/>
    </source>
</evidence>
<keyword evidence="10" id="KW-1185">Reference proteome</keyword>
<protein>
    <recommendedName>
        <fullName evidence="5">UDP-N-acetylglucosamine kinase</fullName>
        <ecNumber evidence="2">2.7.1.176</ecNumber>
    </recommendedName>
    <alternativeName>
        <fullName evidence="5">UDP-N-acetylglucosamine kinase</fullName>
    </alternativeName>
</protein>
<evidence type="ECO:0000313" key="9">
    <source>
        <dbReference type="EMBL" id="AIU31634.1"/>
    </source>
</evidence>
<evidence type="ECO:0000313" key="10">
    <source>
        <dbReference type="Proteomes" id="UP000029910"/>
    </source>
</evidence>
<sequence length="130" mass="14148">MGMVDTPEGMSPMEAAGLIHAESGDIADVVTKMALADGKNVIFDITMTTSGSVTGRIKKAKAHGYDEFTGVYVDVPLEVSLKSAQERYIRGAQEYTEVSATVGATSRKPQSCEHKYQDRTKHETARYSKN</sequence>
<organism evidence="9 10">
    <name type="scientific">Corynebacterium ramonii</name>
    <dbReference type="NCBI Taxonomy" id="3026968"/>
    <lineage>
        <taxon>Bacteria</taxon>
        <taxon>Bacillati</taxon>
        <taxon>Actinomycetota</taxon>
        <taxon>Actinomycetes</taxon>
        <taxon>Mycobacteriales</taxon>
        <taxon>Corynebacteriaceae</taxon>
        <taxon>Corynebacterium</taxon>
    </lineage>
</organism>
<accession>A0ABM5RQ81</accession>
<gene>
    <name evidence="9" type="ORF">CulFRC11_0028</name>
</gene>
<dbReference type="EC" id="2.7.1.176" evidence="2"/>
<comment type="catalytic activity">
    <reaction evidence="6">
        <text>UDP-N-acetyl-alpha-D-glucosamine + ATP = UDP-N-acetyl-alpha-D-glucosamine 3'-phosphate + ADP + H(+)</text>
        <dbReference type="Rhea" id="RHEA:32671"/>
        <dbReference type="ChEBI" id="CHEBI:15378"/>
        <dbReference type="ChEBI" id="CHEBI:30616"/>
        <dbReference type="ChEBI" id="CHEBI:57705"/>
        <dbReference type="ChEBI" id="CHEBI:64353"/>
        <dbReference type="ChEBI" id="CHEBI:456216"/>
        <dbReference type="EC" id="2.7.1.176"/>
    </reaction>
</comment>
<evidence type="ECO:0000256" key="6">
    <source>
        <dbReference type="ARBA" id="ARBA00048178"/>
    </source>
</evidence>
<evidence type="ECO:0000256" key="5">
    <source>
        <dbReference type="ARBA" id="ARBA00032897"/>
    </source>
</evidence>
<comment type="similarity">
    <text evidence="1">Belongs to the zeta toxin family.</text>
</comment>
<keyword evidence="3" id="KW-0547">Nucleotide-binding</keyword>
<reference evidence="9 10" key="1">
    <citation type="journal article" date="2015" name="Genome Announc.">
        <title>Genome Sequence of Corynebacterium ulcerans Strain FRC11.</title>
        <authorList>
            <person name="Benevides Lde J."/>
            <person name="Viana M.V."/>
            <person name="Mariano D.C."/>
            <person name="Rocha Fde S."/>
            <person name="Bagano P.C."/>
            <person name="Folador E.L."/>
            <person name="Pereira F.L."/>
            <person name="Dorella F.A."/>
            <person name="Leal C.A."/>
            <person name="Carvalho A.F."/>
            <person name="Soares Sde C."/>
            <person name="Carneiro A."/>
            <person name="Ramos R."/>
            <person name="Badell-Ocando E."/>
            <person name="Guiso N."/>
            <person name="Silva A."/>
            <person name="Figueiredo H."/>
            <person name="Azevedo V."/>
            <person name="Guimaraes L.C."/>
        </authorList>
    </citation>
    <scope>NUCLEOTIDE SEQUENCE [LARGE SCALE GENOMIC DNA]</scope>
    <source>
        <strain evidence="10">FRC0011</strain>
    </source>
</reference>
<evidence type="ECO:0000256" key="7">
    <source>
        <dbReference type="SAM" id="MobiDB-lite"/>
    </source>
</evidence>
<feature type="compositionally biased region" description="Basic and acidic residues" evidence="7">
    <location>
        <begin position="110"/>
        <end position="130"/>
    </location>
</feature>
<dbReference type="InterPro" id="IPR027417">
    <property type="entry name" value="P-loop_NTPase"/>
</dbReference>
<feature type="domain" description="Zeta toxin" evidence="8">
    <location>
        <begin position="12"/>
        <end position="94"/>
    </location>
</feature>
<evidence type="ECO:0000256" key="2">
    <source>
        <dbReference type="ARBA" id="ARBA00011963"/>
    </source>
</evidence>
<dbReference type="Gene3D" id="3.40.50.300">
    <property type="entry name" value="P-loop containing nucleotide triphosphate hydrolases"/>
    <property type="match status" value="1"/>
</dbReference>
<feature type="compositionally biased region" description="Polar residues" evidence="7">
    <location>
        <begin position="100"/>
        <end position="109"/>
    </location>
</feature>
<dbReference type="Pfam" id="PF06414">
    <property type="entry name" value="Zeta_toxin"/>
    <property type="match status" value="1"/>
</dbReference>
<keyword evidence="4" id="KW-0067">ATP-binding</keyword>
<dbReference type="EMBL" id="CP009622">
    <property type="protein sequence ID" value="AIU31634.1"/>
    <property type="molecule type" value="Genomic_DNA"/>
</dbReference>
<dbReference type="InterPro" id="IPR010488">
    <property type="entry name" value="Zeta_toxin_domain"/>
</dbReference>